<sequence>MGAAKKKWLYVGRIAGQEVLEDDLNEYLADLQDKDKVEIKKLHTKGNNSSFREGAPEGD</sequence>
<reference evidence="1 2" key="1">
    <citation type="journal article" date="2021" name="BMC Biol.">
        <title>Horizontally acquired antibacterial genes associated with adaptive radiation of ladybird beetles.</title>
        <authorList>
            <person name="Li H.S."/>
            <person name="Tang X.F."/>
            <person name="Huang Y.H."/>
            <person name="Xu Z.Y."/>
            <person name="Chen M.L."/>
            <person name="Du X.Y."/>
            <person name="Qiu B.Y."/>
            <person name="Chen P.T."/>
            <person name="Zhang W."/>
            <person name="Slipinski A."/>
            <person name="Escalona H.E."/>
            <person name="Waterhouse R.M."/>
            <person name="Zwick A."/>
            <person name="Pang H."/>
        </authorList>
    </citation>
    <scope>NUCLEOTIDE SEQUENCE [LARGE SCALE GENOMIC DNA]</scope>
    <source>
        <strain evidence="1">SYSU2018</strain>
    </source>
</reference>
<comment type="caution">
    <text evidence="1">The sequence shown here is derived from an EMBL/GenBank/DDBJ whole genome shotgun (WGS) entry which is preliminary data.</text>
</comment>
<dbReference type="AlphaFoldDB" id="A0ABD2NXE2"/>
<evidence type="ECO:0000313" key="1">
    <source>
        <dbReference type="EMBL" id="KAL3283016.1"/>
    </source>
</evidence>
<proteinExistence type="predicted"/>
<evidence type="ECO:0000313" key="2">
    <source>
        <dbReference type="Proteomes" id="UP001516400"/>
    </source>
</evidence>
<keyword evidence="2" id="KW-1185">Reference proteome</keyword>
<name>A0ABD2NXE2_9CUCU</name>
<accession>A0ABD2NXE2</accession>
<dbReference type="EMBL" id="JABFTP020000144">
    <property type="protein sequence ID" value="KAL3283016.1"/>
    <property type="molecule type" value="Genomic_DNA"/>
</dbReference>
<feature type="non-terminal residue" evidence="1">
    <location>
        <position position="59"/>
    </location>
</feature>
<gene>
    <name evidence="1" type="ORF">HHI36_006173</name>
</gene>
<organism evidence="1 2">
    <name type="scientific">Cryptolaemus montrouzieri</name>
    <dbReference type="NCBI Taxonomy" id="559131"/>
    <lineage>
        <taxon>Eukaryota</taxon>
        <taxon>Metazoa</taxon>
        <taxon>Ecdysozoa</taxon>
        <taxon>Arthropoda</taxon>
        <taxon>Hexapoda</taxon>
        <taxon>Insecta</taxon>
        <taxon>Pterygota</taxon>
        <taxon>Neoptera</taxon>
        <taxon>Endopterygota</taxon>
        <taxon>Coleoptera</taxon>
        <taxon>Polyphaga</taxon>
        <taxon>Cucujiformia</taxon>
        <taxon>Coccinelloidea</taxon>
        <taxon>Coccinellidae</taxon>
        <taxon>Scymninae</taxon>
        <taxon>Scymnini</taxon>
        <taxon>Cryptolaemus</taxon>
    </lineage>
</organism>
<protein>
    <submittedName>
        <fullName evidence="1">Uncharacterized protein</fullName>
    </submittedName>
</protein>
<dbReference type="Proteomes" id="UP001516400">
    <property type="component" value="Unassembled WGS sequence"/>
</dbReference>